<dbReference type="Gene3D" id="1.10.287.130">
    <property type="match status" value="1"/>
</dbReference>
<dbReference type="SUPFAM" id="SSF55874">
    <property type="entry name" value="ATPase domain of HSP90 chaperone/DNA topoisomerase II/histidine kinase"/>
    <property type="match status" value="1"/>
</dbReference>
<feature type="domain" description="Histidine kinase" evidence="11">
    <location>
        <begin position="350"/>
        <end position="561"/>
    </location>
</feature>
<dbReference type="InterPro" id="IPR005467">
    <property type="entry name" value="His_kinase_dom"/>
</dbReference>
<evidence type="ECO:0000256" key="9">
    <source>
        <dbReference type="SAM" id="Coils"/>
    </source>
</evidence>
<dbReference type="Pfam" id="PF00512">
    <property type="entry name" value="HisKA"/>
    <property type="match status" value="1"/>
</dbReference>
<dbReference type="GO" id="GO:0005524">
    <property type="term" value="F:ATP binding"/>
    <property type="evidence" value="ECO:0007669"/>
    <property type="project" value="UniProtKB-KW"/>
</dbReference>
<keyword evidence="10" id="KW-0472">Membrane</keyword>
<feature type="coiled-coil region" evidence="9">
    <location>
        <begin position="373"/>
        <end position="400"/>
    </location>
</feature>
<feature type="coiled-coil region" evidence="9">
    <location>
        <begin position="293"/>
        <end position="327"/>
    </location>
</feature>
<dbReference type="PANTHER" id="PTHR43065">
    <property type="entry name" value="SENSOR HISTIDINE KINASE"/>
    <property type="match status" value="1"/>
</dbReference>
<dbReference type="InterPro" id="IPR003594">
    <property type="entry name" value="HATPase_dom"/>
</dbReference>
<dbReference type="OrthoDB" id="9805967at2"/>
<dbReference type="InterPro" id="IPR004358">
    <property type="entry name" value="Sig_transdc_His_kin-like_C"/>
</dbReference>
<evidence type="ECO:0000256" key="2">
    <source>
        <dbReference type="ARBA" id="ARBA00012438"/>
    </source>
</evidence>
<accession>A0A4Q0Y1P5</accession>
<comment type="catalytic activity">
    <reaction evidence="1">
        <text>ATP + protein L-histidine = ADP + protein N-phospho-L-histidine.</text>
        <dbReference type="EC" id="2.7.13.3"/>
    </reaction>
</comment>
<feature type="transmembrane region" description="Helical" evidence="10">
    <location>
        <begin position="20"/>
        <end position="40"/>
    </location>
</feature>
<feature type="transmembrane region" description="Helical" evidence="10">
    <location>
        <begin position="271"/>
        <end position="289"/>
    </location>
</feature>
<keyword evidence="7" id="KW-0067">ATP-binding</keyword>
<keyword evidence="4" id="KW-0808">Transferase</keyword>
<dbReference type="SMART" id="SM00387">
    <property type="entry name" value="HATPase_c"/>
    <property type="match status" value="1"/>
</dbReference>
<dbReference type="InterPro" id="IPR029150">
    <property type="entry name" value="dCache_3"/>
</dbReference>
<dbReference type="InterPro" id="IPR036097">
    <property type="entry name" value="HisK_dim/P_sf"/>
</dbReference>
<evidence type="ECO:0000256" key="4">
    <source>
        <dbReference type="ARBA" id="ARBA00022679"/>
    </source>
</evidence>
<evidence type="ECO:0000256" key="5">
    <source>
        <dbReference type="ARBA" id="ARBA00022741"/>
    </source>
</evidence>
<evidence type="ECO:0000256" key="3">
    <source>
        <dbReference type="ARBA" id="ARBA00022553"/>
    </source>
</evidence>
<dbReference type="AlphaFoldDB" id="A0A4Q0Y1P5"/>
<keyword evidence="3" id="KW-0597">Phosphoprotein</keyword>
<evidence type="ECO:0000256" key="10">
    <source>
        <dbReference type="SAM" id="Phobius"/>
    </source>
</evidence>
<keyword evidence="5" id="KW-0547">Nucleotide-binding</keyword>
<keyword evidence="9" id="KW-0175">Coiled coil</keyword>
<keyword evidence="6" id="KW-0418">Kinase</keyword>
<evidence type="ECO:0000313" key="13">
    <source>
        <dbReference type="Proteomes" id="UP000290191"/>
    </source>
</evidence>
<dbReference type="SMART" id="SM00388">
    <property type="entry name" value="HisKA"/>
    <property type="match status" value="1"/>
</dbReference>
<evidence type="ECO:0000313" key="12">
    <source>
        <dbReference type="EMBL" id="RXJ63405.1"/>
    </source>
</evidence>
<evidence type="ECO:0000256" key="8">
    <source>
        <dbReference type="ARBA" id="ARBA00023012"/>
    </source>
</evidence>
<dbReference type="CDD" id="cd00082">
    <property type="entry name" value="HisKA"/>
    <property type="match status" value="1"/>
</dbReference>
<dbReference type="STRING" id="877500.GCA_000935065_00406"/>
<dbReference type="InterPro" id="IPR036890">
    <property type="entry name" value="HATPase_C_sf"/>
</dbReference>
<dbReference type="PRINTS" id="PR00344">
    <property type="entry name" value="BCTRLSENSOR"/>
</dbReference>
<dbReference type="InterPro" id="IPR003661">
    <property type="entry name" value="HisK_dim/P_dom"/>
</dbReference>
<dbReference type="SUPFAM" id="SSF47384">
    <property type="entry name" value="Homodimeric domain of signal transducing histidine kinase"/>
    <property type="match status" value="1"/>
</dbReference>
<sequence length="561" mass="65062">MKFNINSLQKNTSTKTKTTVLVVGMFFVLSLFFIYMQYATTKEFIQESQKAYEKKLNSIFTESIIRVKKFYHNRGLANLNSYGIQEALKNKDKKRLINLSKNRWDILSHENNFLSSMIFFDNEKNILTYLGEKPPKKNLSNDSSFIYDKNKRLNYRIVIPSPKQNGYLVFIIKPTYFLSEIYHLANIESYIISKYDSIFISLKKSQDLHLSKFLNKHKNNIPKLFNINSNIFTTHNIDIKDIDNKNNFKIAFFQDITSGQQRLSQTVLKSFLLISILGTILLIVLHYGFKVLIVRLEESQEKLFSLNKNLEKRVKEEVALKTKKEKEAKEKERILIHQSKLASMGEMIGSIAHQWRQPLTQLSSILVLIELMFEKGKLKKEELRESIEEAEEQISFMSKTIDDFRNFFKPDKEKKIFSPKKSIEKSLSLISSSLENNHINIKLNFKEEKEIDGYENEFSQVILNILSNAKDILIEKQIKNPEISIQIDIFENNSRIQICDNAGGIDLTPIEKIFEPYVSTKHASSGTGIGLYMSKNIIEKSMNGSLNVLNNDKGACFIIIL</sequence>
<gene>
    <name evidence="12" type="ORF">CRV06_06940</name>
</gene>
<keyword evidence="13" id="KW-1185">Reference proteome</keyword>
<dbReference type="RefSeq" id="WP_129081901.1">
    <property type="nucleotide sequence ID" value="NZ_CP041070.1"/>
</dbReference>
<organism evidence="12 13">
    <name type="scientific">Halarcobacter anaerophilus</name>
    <dbReference type="NCBI Taxonomy" id="877500"/>
    <lineage>
        <taxon>Bacteria</taxon>
        <taxon>Pseudomonadati</taxon>
        <taxon>Campylobacterota</taxon>
        <taxon>Epsilonproteobacteria</taxon>
        <taxon>Campylobacterales</taxon>
        <taxon>Arcobacteraceae</taxon>
        <taxon>Halarcobacter</taxon>
    </lineage>
</organism>
<evidence type="ECO:0000256" key="7">
    <source>
        <dbReference type="ARBA" id="ARBA00022840"/>
    </source>
</evidence>
<evidence type="ECO:0000256" key="6">
    <source>
        <dbReference type="ARBA" id="ARBA00022777"/>
    </source>
</evidence>
<proteinExistence type="predicted"/>
<dbReference type="GO" id="GO:0000155">
    <property type="term" value="F:phosphorelay sensor kinase activity"/>
    <property type="evidence" value="ECO:0007669"/>
    <property type="project" value="InterPro"/>
</dbReference>
<keyword evidence="8" id="KW-0902">Two-component regulatory system</keyword>
<dbReference type="PANTHER" id="PTHR43065:SF10">
    <property type="entry name" value="PEROXIDE STRESS-ACTIVATED HISTIDINE KINASE MAK3"/>
    <property type="match status" value="1"/>
</dbReference>
<dbReference type="Proteomes" id="UP000290191">
    <property type="component" value="Unassembled WGS sequence"/>
</dbReference>
<dbReference type="Pfam" id="PF02518">
    <property type="entry name" value="HATPase_c"/>
    <property type="match status" value="1"/>
</dbReference>
<reference evidence="12 13" key="1">
    <citation type="submission" date="2017-10" db="EMBL/GenBank/DDBJ databases">
        <title>Genomics of the genus Arcobacter.</title>
        <authorList>
            <person name="Perez-Cataluna A."/>
            <person name="Figueras M.J."/>
        </authorList>
    </citation>
    <scope>NUCLEOTIDE SEQUENCE [LARGE SCALE GENOMIC DNA]</scope>
    <source>
        <strain evidence="12 13">DSM 24636</strain>
    </source>
</reference>
<dbReference type="Pfam" id="PF14827">
    <property type="entry name" value="dCache_3"/>
    <property type="match status" value="1"/>
</dbReference>
<evidence type="ECO:0000256" key="1">
    <source>
        <dbReference type="ARBA" id="ARBA00000085"/>
    </source>
</evidence>
<evidence type="ECO:0000259" key="11">
    <source>
        <dbReference type="PROSITE" id="PS50109"/>
    </source>
</evidence>
<dbReference type="Gene3D" id="3.30.565.10">
    <property type="entry name" value="Histidine kinase-like ATPase, C-terminal domain"/>
    <property type="match status" value="1"/>
</dbReference>
<protein>
    <recommendedName>
        <fullName evidence="2">histidine kinase</fullName>
        <ecNumber evidence="2">2.7.13.3</ecNumber>
    </recommendedName>
</protein>
<keyword evidence="10" id="KW-1133">Transmembrane helix</keyword>
<comment type="caution">
    <text evidence="12">The sequence shown here is derived from an EMBL/GenBank/DDBJ whole genome shotgun (WGS) entry which is preliminary data.</text>
</comment>
<keyword evidence="10" id="KW-0812">Transmembrane</keyword>
<name>A0A4Q0Y1P5_9BACT</name>
<dbReference type="PROSITE" id="PS50109">
    <property type="entry name" value="HIS_KIN"/>
    <property type="match status" value="1"/>
</dbReference>
<dbReference type="EMBL" id="PDKO01000004">
    <property type="protein sequence ID" value="RXJ63405.1"/>
    <property type="molecule type" value="Genomic_DNA"/>
</dbReference>
<dbReference type="EC" id="2.7.13.3" evidence="2"/>